<evidence type="ECO:0000259" key="2">
    <source>
        <dbReference type="Pfam" id="PF16099"/>
    </source>
</evidence>
<dbReference type="PANTHER" id="PTHR14790">
    <property type="entry name" value="RECQ-MEDIATED GENOME INSTABILITY PROTEIN 1 RMI1"/>
    <property type="match status" value="1"/>
</dbReference>
<dbReference type="InterPro" id="IPR032199">
    <property type="entry name" value="RMI1_C"/>
</dbReference>
<dbReference type="GO" id="GO:0000712">
    <property type="term" value="P:resolution of meiotic recombination intermediates"/>
    <property type="evidence" value="ECO:0007669"/>
    <property type="project" value="TreeGrafter"/>
</dbReference>
<reference evidence="3 4" key="1">
    <citation type="submission" date="2019-06" db="EMBL/GenBank/DDBJ databases">
        <title>Draft genomes of female and male turbot (Scophthalmus maximus).</title>
        <authorList>
            <person name="Xu H."/>
            <person name="Xu X.-W."/>
            <person name="Shao C."/>
            <person name="Chen S."/>
        </authorList>
    </citation>
    <scope>NUCLEOTIDE SEQUENCE [LARGE SCALE GENOMIC DNA]</scope>
    <source>
        <strain evidence="3">Ysfricsl-2016a</strain>
        <tissue evidence="3">Blood</tissue>
    </source>
</reference>
<organism evidence="3 4">
    <name type="scientific">Scophthalmus maximus</name>
    <name type="common">Turbot</name>
    <name type="synonym">Psetta maxima</name>
    <dbReference type="NCBI Taxonomy" id="52904"/>
    <lineage>
        <taxon>Eukaryota</taxon>
        <taxon>Metazoa</taxon>
        <taxon>Chordata</taxon>
        <taxon>Craniata</taxon>
        <taxon>Vertebrata</taxon>
        <taxon>Euteleostomi</taxon>
        <taxon>Actinopterygii</taxon>
        <taxon>Neopterygii</taxon>
        <taxon>Teleostei</taxon>
        <taxon>Neoteleostei</taxon>
        <taxon>Acanthomorphata</taxon>
        <taxon>Carangaria</taxon>
        <taxon>Pleuronectiformes</taxon>
        <taxon>Pleuronectoidei</taxon>
        <taxon>Scophthalmidae</taxon>
        <taxon>Scophthalmus</taxon>
    </lineage>
</organism>
<dbReference type="PANTHER" id="PTHR14790:SF15">
    <property type="entry name" value="RECQ-MEDIATED GENOME INSTABILITY PROTEIN 1"/>
    <property type="match status" value="1"/>
</dbReference>
<protein>
    <recommendedName>
        <fullName evidence="2">RecQ-mediated genome instability protein 1 C-terminal OB-fold domain-containing protein</fullName>
    </recommendedName>
</protein>
<name>A0A6A4SV32_SCOMX</name>
<feature type="region of interest" description="Disordered" evidence="1">
    <location>
        <begin position="1"/>
        <end position="38"/>
    </location>
</feature>
<feature type="compositionally biased region" description="Polar residues" evidence="1">
    <location>
        <begin position="365"/>
        <end position="376"/>
    </location>
</feature>
<accession>A0A6A4SV32</accession>
<evidence type="ECO:0000313" key="3">
    <source>
        <dbReference type="EMBL" id="KAF0033942.1"/>
    </source>
</evidence>
<dbReference type="Proteomes" id="UP000438429">
    <property type="component" value="Unassembled WGS sequence"/>
</dbReference>
<feature type="region of interest" description="Disordered" evidence="1">
    <location>
        <begin position="99"/>
        <end position="121"/>
    </location>
</feature>
<sequence>MLCRTLGLPEEQQQQQQEQDEAPPAPQRGKVNGAKVSLNEDYVQQRSARVWKMYNVTRGSHGSSESLIVFNHEVEDLELDDAELLASLEAQEEVIQVGSVRDSGYGTRSETSTQSSRSSSVRSFVSAASSRSEASIHSYRSGLTQSSRGGSIQRHRLEREDSDPFDILPSDHEFQPEVQPHGVAEEDFPDEDFDDLPLDELDSEIFQETTNVTAQSDIRHRSTSPDNSRTTGNPNSLDSTTKLQTAQFERHISNGSGSRLGSGNSRSIMQKRDYEGFSKGEFVRNDDNDFMDEDMDCFLEEVETHGVQTQRTGGQNHLPVQQGPGRDGDNATKAGSSGYSHTLTSNSSRSVRDRFPVNTELAFKSSRSTPPRQISITPDRLSAKKEPQSDSTGPALTLTSPPFTYLCLLEDLKTTPQPYTTEIRVKAFIVTLLGKLSSSNKVWSISATISDGTGYLDAELSDEVLTGLLGFSVVEKASLKRDPARRGELDVGMRRCQEELVDMCCVMTIVVGPQGRKPVVTMAEQVSEKVLQELEQRARDLKK</sequence>
<evidence type="ECO:0000313" key="4">
    <source>
        <dbReference type="Proteomes" id="UP000438429"/>
    </source>
</evidence>
<feature type="compositionally biased region" description="Polar residues" evidence="1">
    <location>
        <begin position="306"/>
        <end position="319"/>
    </location>
</feature>
<feature type="domain" description="RecQ-mediated genome instability protein 1 C-terminal OB-fold" evidence="2">
    <location>
        <begin position="400"/>
        <end position="537"/>
    </location>
</feature>
<gene>
    <name evidence="3" type="ORF">F2P81_014008</name>
</gene>
<dbReference type="Pfam" id="PF16099">
    <property type="entry name" value="RMI1_C"/>
    <property type="match status" value="1"/>
</dbReference>
<feature type="region of interest" description="Disordered" evidence="1">
    <location>
        <begin position="135"/>
        <end position="155"/>
    </location>
</feature>
<feature type="compositionally biased region" description="Polar residues" evidence="1">
    <location>
        <begin position="224"/>
        <end position="239"/>
    </location>
</feature>
<feature type="compositionally biased region" description="Polar residues" evidence="1">
    <location>
        <begin position="333"/>
        <end position="349"/>
    </location>
</feature>
<feature type="region of interest" description="Disordered" evidence="1">
    <location>
        <begin position="209"/>
        <end position="239"/>
    </location>
</feature>
<feature type="region of interest" description="Disordered" evidence="1">
    <location>
        <begin position="305"/>
        <end position="396"/>
    </location>
</feature>
<dbReference type="GO" id="GO:0031422">
    <property type="term" value="C:RecQ family helicase-topoisomerase III complex"/>
    <property type="evidence" value="ECO:0007669"/>
    <property type="project" value="TreeGrafter"/>
</dbReference>
<comment type="caution">
    <text evidence="3">The sequence shown here is derived from an EMBL/GenBank/DDBJ whole genome shotgun (WGS) entry which is preliminary data.</text>
</comment>
<dbReference type="GO" id="GO:0000724">
    <property type="term" value="P:double-strand break repair via homologous recombination"/>
    <property type="evidence" value="ECO:0007669"/>
    <property type="project" value="TreeGrafter"/>
</dbReference>
<dbReference type="GO" id="GO:0016604">
    <property type="term" value="C:nuclear body"/>
    <property type="evidence" value="ECO:0007669"/>
    <property type="project" value="TreeGrafter"/>
</dbReference>
<feature type="compositionally biased region" description="Low complexity" evidence="1">
    <location>
        <begin position="107"/>
        <end position="121"/>
    </location>
</feature>
<dbReference type="AlphaFoldDB" id="A0A6A4SV32"/>
<dbReference type="EMBL" id="VEVO01000012">
    <property type="protein sequence ID" value="KAF0033942.1"/>
    <property type="molecule type" value="Genomic_DNA"/>
</dbReference>
<evidence type="ECO:0000256" key="1">
    <source>
        <dbReference type="SAM" id="MobiDB-lite"/>
    </source>
</evidence>
<dbReference type="Gene3D" id="2.40.50.510">
    <property type="match status" value="1"/>
</dbReference>
<dbReference type="GO" id="GO:0000166">
    <property type="term" value="F:nucleotide binding"/>
    <property type="evidence" value="ECO:0007669"/>
    <property type="project" value="InterPro"/>
</dbReference>
<proteinExistence type="predicted"/>